<accession>A0A8J3MD23</accession>
<dbReference type="AlphaFoldDB" id="A0A8J3MD23"/>
<evidence type="ECO:0000256" key="1">
    <source>
        <dbReference type="SAM" id="Phobius"/>
    </source>
</evidence>
<feature type="transmembrane region" description="Helical" evidence="1">
    <location>
        <begin position="27"/>
        <end position="45"/>
    </location>
</feature>
<evidence type="ECO:0000313" key="2">
    <source>
        <dbReference type="EMBL" id="GHG95852.1"/>
    </source>
</evidence>
<sequence>MPYRWTDPAPDVRVLRLWPHNSLPRRGVGVVVLTTFTLLMVPLLALLGSVLLWGLLPFALLAVGGIWVALNRSYRDRDILEVLTLTEREVHLGRRNPDGGTQNWACNRYWARAEMHDTDGPVPHYVTLKGAGREVEIGAFLSEEERQALFLELQTALHP</sequence>
<reference evidence="2" key="2">
    <citation type="submission" date="2020-09" db="EMBL/GenBank/DDBJ databases">
        <authorList>
            <person name="Sun Q."/>
            <person name="Zhou Y."/>
        </authorList>
    </citation>
    <scope>NUCLEOTIDE SEQUENCE</scope>
    <source>
        <strain evidence="2">CGMCC 1.7081</strain>
    </source>
</reference>
<keyword evidence="3" id="KW-1185">Reference proteome</keyword>
<evidence type="ECO:0008006" key="4">
    <source>
        <dbReference type="Google" id="ProtNLM"/>
    </source>
</evidence>
<proteinExistence type="predicted"/>
<dbReference type="RefSeq" id="WP_028094308.1">
    <property type="nucleotide sequence ID" value="NZ_BNAP01000015.1"/>
</dbReference>
<keyword evidence="1" id="KW-0472">Membrane</keyword>
<keyword evidence="1" id="KW-0812">Transmembrane</keyword>
<dbReference type="Pfam" id="PF10003">
    <property type="entry name" value="DUF2244"/>
    <property type="match status" value="1"/>
</dbReference>
<dbReference type="InterPro" id="IPR019253">
    <property type="entry name" value="DUF2244_TM"/>
</dbReference>
<protein>
    <recommendedName>
        <fullName evidence="4">Integral membrane protein</fullName>
    </recommendedName>
</protein>
<dbReference type="Proteomes" id="UP000611500">
    <property type="component" value="Unassembled WGS sequence"/>
</dbReference>
<gene>
    <name evidence="2" type="ORF">GCM10010961_29930</name>
</gene>
<evidence type="ECO:0000313" key="3">
    <source>
        <dbReference type="Proteomes" id="UP000611500"/>
    </source>
</evidence>
<name>A0A8J3MD23_9RHOB</name>
<comment type="caution">
    <text evidence="2">The sequence shown here is derived from an EMBL/GenBank/DDBJ whole genome shotgun (WGS) entry which is preliminary data.</text>
</comment>
<keyword evidence="1" id="KW-1133">Transmembrane helix</keyword>
<reference evidence="2" key="1">
    <citation type="journal article" date="2014" name="Int. J. Syst. Evol. Microbiol.">
        <title>Complete genome sequence of Corynebacterium casei LMG S-19264T (=DSM 44701T), isolated from a smear-ripened cheese.</title>
        <authorList>
            <consortium name="US DOE Joint Genome Institute (JGI-PGF)"/>
            <person name="Walter F."/>
            <person name="Albersmeier A."/>
            <person name="Kalinowski J."/>
            <person name="Ruckert C."/>
        </authorList>
    </citation>
    <scope>NUCLEOTIDE SEQUENCE</scope>
    <source>
        <strain evidence="2">CGMCC 1.7081</strain>
    </source>
</reference>
<feature type="transmembrane region" description="Helical" evidence="1">
    <location>
        <begin position="51"/>
        <end position="70"/>
    </location>
</feature>
<organism evidence="2 3">
    <name type="scientific">Pseudodonghicola xiamenensis</name>
    <dbReference type="NCBI Taxonomy" id="337702"/>
    <lineage>
        <taxon>Bacteria</taxon>
        <taxon>Pseudomonadati</taxon>
        <taxon>Pseudomonadota</taxon>
        <taxon>Alphaproteobacteria</taxon>
        <taxon>Rhodobacterales</taxon>
        <taxon>Paracoccaceae</taxon>
        <taxon>Pseudodonghicola</taxon>
    </lineage>
</organism>
<dbReference type="EMBL" id="BNAP01000015">
    <property type="protein sequence ID" value="GHG95852.1"/>
    <property type="molecule type" value="Genomic_DNA"/>
</dbReference>